<feature type="compositionally biased region" description="Low complexity" evidence="1">
    <location>
        <begin position="40"/>
        <end position="54"/>
    </location>
</feature>
<organism evidence="4 5">
    <name type="scientific">Halovenus aranensis</name>
    <dbReference type="NCBI Taxonomy" id="890420"/>
    <lineage>
        <taxon>Archaea</taxon>
        <taxon>Methanobacteriati</taxon>
        <taxon>Methanobacteriota</taxon>
        <taxon>Stenosarchaea group</taxon>
        <taxon>Halobacteria</taxon>
        <taxon>Halobacteriales</taxon>
        <taxon>Haloarculaceae</taxon>
        <taxon>Halovenus</taxon>
    </lineage>
</organism>
<feature type="compositionally biased region" description="Polar residues" evidence="1">
    <location>
        <begin position="9"/>
        <end position="20"/>
    </location>
</feature>
<feature type="region of interest" description="Disordered" evidence="1">
    <location>
        <begin position="1"/>
        <end position="54"/>
    </location>
</feature>
<evidence type="ECO:0000313" key="4">
    <source>
        <dbReference type="EMBL" id="SDJ42940.1"/>
    </source>
</evidence>
<evidence type="ECO:0000313" key="5">
    <source>
        <dbReference type="Proteomes" id="UP000198856"/>
    </source>
</evidence>
<dbReference type="STRING" id="890420.SAMN05216226_103161"/>
<reference evidence="4 5" key="1">
    <citation type="submission" date="2016-10" db="EMBL/GenBank/DDBJ databases">
        <authorList>
            <person name="de Groot N.N."/>
        </authorList>
    </citation>
    <scope>NUCLEOTIDE SEQUENCE [LARGE SCALE GENOMIC DNA]</scope>
    <source>
        <strain evidence="4 5">IBRC-M10015</strain>
    </source>
</reference>
<accession>A0A1G8TQI1</accession>
<name>A0A1G8TQI1_9EURY</name>
<feature type="domain" description="YdbS-like PH" evidence="3">
    <location>
        <begin position="119"/>
        <end position="175"/>
    </location>
</feature>
<proteinExistence type="predicted"/>
<dbReference type="RefSeq" id="WP_218120839.1">
    <property type="nucleotide sequence ID" value="NZ_FNFC01000003.1"/>
</dbReference>
<dbReference type="InterPro" id="IPR005182">
    <property type="entry name" value="YdbS-like_PH"/>
</dbReference>
<evidence type="ECO:0000256" key="1">
    <source>
        <dbReference type="SAM" id="MobiDB-lite"/>
    </source>
</evidence>
<evidence type="ECO:0000259" key="3">
    <source>
        <dbReference type="Pfam" id="PF03703"/>
    </source>
</evidence>
<sequence length="212" mass="23390">MAPDDDSWGRQNSQGQNQQYDDGDSRGPGQQRQQFEPQGRKQQNGGQQRQTQRGSVPLLDGEEVILDARPAWSAYFKLLLLAGLFFVGSAIALDGSAGLGLGVVGAGIIVGYVYYLRKRRRYVVTDRRIMILTGISSKATNEAWMVDIIGLQTGSTFLERLLGHGHVKATRQIGNTGYGFFGGLTFGGINNYEEVAQIIRKQQNQHKTRASR</sequence>
<dbReference type="AlphaFoldDB" id="A0A1G8TQI1"/>
<dbReference type="OrthoDB" id="239436at2157"/>
<keyword evidence="2" id="KW-0472">Membrane</keyword>
<evidence type="ECO:0000256" key="2">
    <source>
        <dbReference type="SAM" id="Phobius"/>
    </source>
</evidence>
<keyword evidence="2" id="KW-1133">Transmembrane helix</keyword>
<dbReference type="Pfam" id="PF03703">
    <property type="entry name" value="bPH_2"/>
    <property type="match status" value="1"/>
</dbReference>
<feature type="transmembrane region" description="Helical" evidence="2">
    <location>
        <begin position="74"/>
        <end position="93"/>
    </location>
</feature>
<protein>
    <recommendedName>
        <fullName evidence="3">YdbS-like PH domain-containing protein</fullName>
    </recommendedName>
</protein>
<dbReference type="EMBL" id="FNFC01000003">
    <property type="protein sequence ID" value="SDJ42940.1"/>
    <property type="molecule type" value="Genomic_DNA"/>
</dbReference>
<feature type="transmembrane region" description="Helical" evidence="2">
    <location>
        <begin position="99"/>
        <end position="117"/>
    </location>
</feature>
<dbReference type="Proteomes" id="UP000198856">
    <property type="component" value="Unassembled WGS sequence"/>
</dbReference>
<keyword evidence="2" id="KW-0812">Transmembrane</keyword>
<gene>
    <name evidence="4" type="ORF">SAMN05216226_103161</name>
</gene>
<keyword evidence="5" id="KW-1185">Reference proteome</keyword>